<dbReference type="EMBL" id="AB823940">
    <property type="protein sequence ID" value="BAQ19168.1"/>
    <property type="molecule type" value="Genomic_DNA"/>
</dbReference>
<evidence type="ECO:0000256" key="3">
    <source>
        <dbReference type="ARBA" id="ARBA00022729"/>
    </source>
</evidence>
<sequence length="95" mass="10818">QISCCRKIKTIQTIIKPDCDNLFVENYICVGNCVSKSSPSFIVQVGNKKLVRKEGMTVCGTCVATVVKQRKQLNCPERKKKRRFKDIDFVISCRC</sequence>
<keyword evidence="4" id="KW-1015">Disulfide bond</keyword>
<proteinExistence type="predicted"/>
<name>A0A0A8KA13_9CNID</name>
<evidence type="ECO:0000256" key="2">
    <source>
        <dbReference type="ARBA" id="ARBA00022525"/>
    </source>
</evidence>
<dbReference type="GO" id="GO:0005576">
    <property type="term" value="C:extracellular region"/>
    <property type="evidence" value="ECO:0007669"/>
    <property type="project" value="UniProtKB-SubCell"/>
</dbReference>
<evidence type="ECO:0000313" key="6">
    <source>
        <dbReference type="EMBL" id="BAQ19168.1"/>
    </source>
</evidence>
<evidence type="ECO:0000256" key="4">
    <source>
        <dbReference type="ARBA" id="ARBA00023157"/>
    </source>
</evidence>
<evidence type="ECO:0000256" key="1">
    <source>
        <dbReference type="ARBA" id="ARBA00004613"/>
    </source>
</evidence>
<dbReference type="Gene3D" id="2.10.90.10">
    <property type="entry name" value="Cystine-knot cytokines"/>
    <property type="match status" value="1"/>
</dbReference>
<organism evidence="6">
    <name type="scientific">Cladonema pacificum</name>
    <dbReference type="NCBI Taxonomy" id="499903"/>
    <lineage>
        <taxon>Eukaryota</taxon>
        <taxon>Metazoa</taxon>
        <taxon>Cnidaria</taxon>
        <taxon>Hydrozoa</taxon>
        <taxon>Hydroidolina</taxon>
        <taxon>Anthoathecata</taxon>
        <taxon>Capitata</taxon>
        <taxon>Cladonematidae</taxon>
        <taxon>Cladonema</taxon>
    </lineage>
</organism>
<gene>
    <name evidence="6" type="primary">CpaCerberus-like 1</name>
</gene>
<comment type="subcellular location">
    <subcellularLocation>
        <location evidence="1">Secreted</location>
    </subcellularLocation>
</comment>
<protein>
    <submittedName>
        <fullName evidence="6">Cerberus-like 1 protein</fullName>
    </submittedName>
</protein>
<keyword evidence="3" id="KW-0732">Signal</keyword>
<feature type="domain" description="DAN" evidence="5">
    <location>
        <begin position="3"/>
        <end position="95"/>
    </location>
</feature>
<accession>A0A0A8KA13</accession>
<feature type="non-terminal residue" evidence="6">
    <location>
        <position position="95"/>
    </location>
</feature>
<reference evidence="6" key="1">
    <citation type="submission" date="2013-06" db="EMBL/GenBank/DDBJ databases">
        <title>Nodal signalling determines biradial asymmetry in Hydra.</title>
        <authorList>
            <person name="Watanabe H."/>
            <person name="Schmidt H."/>
            <person name="Kuhn A."/>
            <person name="Oezbek S."/>
            <person name="Hobmayer B."/>
            <person name="Holstein T.W."/>
        </authorList>
    </citation>
    <scope>NUCLEOTIDE SEQUENCE</scope>
</reference>
<dbReference type="InterPro" id="IPR004133">
    <property type="entry name" value="DAN_dom"/>
</dbReference>
<dbReference type="InterPro" id="IPR029034">
    <property type="entry name" value="Cystine-knot_cytokine"/>
</dbReference>
<keyword evidence="2" id="KW-0964">Secreted</keyword>
<dbReference type="AlphaFoldDB" id="A0A0A8KA13"/>
<dbReference type="Pfam" id="PF03045">
    <property type="entry name" value="DAN"/>
    <property type="match status" value="1"/>
</dbReference>
<feature type="non-terminal residue" evidence="6">
    <location>
        <position position="1"/>
    </location>
</feature>
<evidence type="ECO:0000259" key="5">
    <source>
        <dbReference type="Pfam" id="PF03045"/>
    </source>
</evidence>